<dbReference type="SUPFAM" id="SSF141571">
    <property type="entry name" value="Pentapeptide repeat-like"/>
    <property type="match status" value="1"/>
</dbReference>
<organism evidence="2 3">
    <name type="scientific">Funiculus sociatus GB2-A5</name>
    <dbReference type="NCBI Taxonomy" id="2933946"/>
    <lineage>
        <taxon>Bacteria</taxon>
        <taxon>Bacillati</taxon>
        <taxon>Cyanobacteriota</taxon>
        <taxon>Cyanophyceae</taxon>
        <taxon>Coleofasciculales</taxon>
        <taxon>Coleofasciculaceae</taxon>
        <taxon>Funiculus</taxon>
    </lineage>
</organism>
<evidence type="ECO:0000256" key="1">
    <source>
        <dbReference type="ARBA" id="ARBA00022737"/>
    </source>
</evidence>
<keyword evidence="3" id="KW-1185">Reference proteome</keyword>
<comment type="caution">
    <text evidence="2">The sequence shown here is derived from an EMBL/GenBank/DDBJ whole genome shotgun (WGS) entry which is preliminary data.</text>
</comment>
<sequence>MNLYGLGASIPGSKRQDIVPKASNGICQNKGAWSCMANEQQLALLKQGVEAWNKWRSLSPGIPPDLRGADLSQEDLGGINLMKASLSGVDLSGVNLMGASLSQADLRGANLSGAYLSKADLSEADLSEVNLSEAYLLEANLSRVNLDGADLHWVYLGKADLSGAIAIGANLSEVDMRGANLIGANLIGADLRGAILIGADLQGADLSGADLGEANLMGARLLKTNFEQANLAGCLIYGISSWGLNLEAANQLNLSVAPPGEGAIAVDNLEVAQFIYFLLNHQKVREVFNSIHSNIVLILGCFQSSDRLVLLEEIRDALRQHDYLPMSVELEKSTTPELKESISTVAGMVKFIIADFTDAPHIPQELLKILQGISEVPVQPLVQVDTTHLAISDDLHEYPWMLPTYQYPSLSQAIADLKEKIIAPAQAKAQELRGGY</sequence>
<evidence type="ECO:0000313" key="2">
    <source>
        <dbReference type="EMBL" id="MEP0863292.1"/>
    </source>
</evidence>
<dbReference type="Gene3D" id="2.160.20.80">
    <property type="entry name" value="E3 ubiquitin-protein ligase SopA"/>
    <property type="match status" value="1"/>
</dbReference>
<keyword evidence="1" id="KW-0677">Repeat</keyword>
<dbReference type="PANTHER" id="PTHR47485">
    <property type="entry name" value="THYLAKOID LUMENAL 17.4 KDA PROTEIN, CHLOROPLASTIC"/>
    <property type="match status" value="1"/>
</dbReference>
<dbReference type="InterPro" id="IPR001646">
    <property type="entry name" value="5peptide_repeat"/>
</dbReference>
<dbReference type="Proteomes" id="UP001442494">
    <property type="component" value="Unassembled WGS sequence"/>
</dbReference>
<name>A0ABV0JIP1_9CYAN</name>
<proteinExistence type="predicted"/>
<evidence type="ECO:0000313" key="3">
    <source>
        <dbReference type="Proteomes" id="UP001442494"/>
    </source>
</evidence>
<reference evidence="2 3" key="1">
    <citation type="submission" date="2022-04" db="EMBL/GenBank/DDBJ databases">
        <title>Positive selection, recombination, and allopatry shape intraspecific diversity of widespread and dominant cyanobacteria.</title>
        <authorList>
            <person name="Wei J."/>
            <person name="Shu W."/>
            <person name="Hu C."/>
        </authorList>
    </citation>
    <scope>NUCLEOTIDE SEQUENCE [LARGE SCALE GENOMIC DNA]</scope>
    <source>
        <strain evidence="2 3">GB2-A5</strain>
    </source>
</reference>
<dbReference type="PANTHER" id="PTHR47485:SF1">
    <property type="entry name" value="THYLAKOID LUMENAL 17.4 KDA PROTEIN, CHLOROPLASTIC"/>
    <property type="match status" value="1"/>
</dbReference>
<dbReference type="Pfam" id="PF00805">
    <property type="entry name" value="Pentapeptide"/>
    <property type="match status" value="3"/>
</dbReference>
<dbReference type="EMBL" id="JAMPKK010000003">
    <property type="protein sequence ID" value="MEP0863292.1"/>
    <property type="molecule type" value="Genomic_DNA"/>
</dbReference>
<accession>A0ABV0JIP1</accession>
<protein>
    <submittedName>
        <fullName evidence="2">Pentapeptide repeat-containing protein</fullName>
    </submittedName>
</protein>
<gene>
    <name evidence="2" type="ORF">NDI37_02280</name>
</gene>